<evidence type="ECO:0000313" key="1">
    <source>
        <dbReference type="EMBL" id="POH35929.1"/>
    </source>
</evidence>
<dbReference type="Gene3D" id="2.60.120.260">
    <property type="entry name" value="Galactose-binding domain-like"/>
    <property type="match status" value="1"/>
</dbReference>
<dbReference type="SUPFAM" id="SSF49785">
    <property type="entry name" value="Galactose-binding domain-like"/>
    <property type="match status" value="1"/>
</dbReference>
<comment type="caution">
    <text evidence="1">The sequence shown here is derived from an EMBL/GenBank/DDBJ whole genome shotgun (WGS) entry which is preliminary data.</text>
</comment>
<proteinExistence type="predicted"/>
<dbReference type="EMBL" id="PPWZ01000093">
    <property type="protein sequence ID" value="POH35929.1"/>
    <property type="molecule type" value="Genomic_DNA"/>
</dbReference>
<dbReference type="AlphaFoldDB" id="A0A2P4R3T6"/>
<protein>
    <recommendedName>
        <fullName evidence="2">Carbohydrate-binding protein</fullName>
    </recommendedName>
</protein>
<dbReference type="InterPro" id="IPR008979">
    <property type="entry name" value="Galactose-bd-like_sf"/>
</dbReference>
<gene>
    <name evidence="1" type="ORF">C2R26_11175</name>
</gene>
<evidence type="ECO:0008006" key="2">
    <source>
        <dbReference type="Google" id="ProtNLM"/>
    </source>
</evidence>
<organism evidence="1">
    <name type="scientific">Companilactobacillus formosensis</name>
    <dbReference type="NCBI Taxonomy" id="1617889"/>
    <lineage>
        <taxon>Bacteria</taxon>
        <taxon>Bacillati</taxon>
        <taxon>Bacillota</taxon>
        <taxon>Bacilli</taxon>
        <taxon>Lactobacillales</taxon>
        <taxon>Lactobacillaceae</taxon>
        <taxon>Companilactobacillus</taxon>
    </lineage>
</organism>
<sequence length="266" mass="31103">MKLKLMNNNDLLVEATGKRLVRMAYPSQYAVGNYYQLTFDEYPQYVWVQLDASIKPTLIYVKDEWNYQIPFNIQREWPYPDGAFLGKNHYSWAKLATKEEIRIYQNLAINTYDQHVSTNAFPHVTANAETRNEMSFFAKNAIDGIAANNKHGGYPFQSWGINQRDDAEFKLDFGREVEVDQLNILLRADYPHDISWKEMTIQFSDGSYEKINLHRDKNYQIFSISKRTITWLKLVDLIKDEDSESFPALTQIEVMGSNIQEGQKNE</sequence>
<accession>A0A2P4R3T6</accession>
<name>A0A2P4R3T6_9LACO</name>
<reference evidence="1" key="1">
    <citation type="submission" date="2018-01" db="EMBL/GenBank/DDBJ databases">
        <title>Genome sequnecing of Lactobacillus formosensis KACC 18721.</title>
        <authorList>
            <person name="Kim S.-J."/>
            <person name="Heo J."/>
        </authorList>
    </citation>
    <scope>NUCLEOTIDE SEQUENCE</scope>
    <source>
        <strain evidence="1">KACC 18721</strain>
    </source>
</reference>